<name>A0ACC2MYV7_PERAE</name>
<evidence type="ECO:0000313" key="1">
    <source>
        <dbReference type="EMBL" id="KAJ8650935.1"/>
    </source>
</evidence>
<comment type="caution">
    <text evidence="1">The sequence shown here is derived from an EMBL/GenBank/DDBJ whole genome shotgun (WGS) entry which is preliminary data.</text>
</comment>
<proteinExistence type="predicted"/>
<keyword evidence="2" id="KW-1185">Reference proteome</keyword>
<dbReference type="EMBL" id="CM056809">
    <property type="protein sequence ID" value="KAJ8650935.1"/>
    <property type="molecule type" value="Genomic_DNA"/>
</dbReference>
<dbReference type="Proteomes" id="UP001234297">
    <property type="component" value="Chromosome 1"/>
</dbReference>
<organism evidence="1 2">
    <name type="scientific">Persea americana</name>
    <name type="common">Avocado</name>
    <dbReference type="NCBI Taxonomy" id="3435"/>
    <lineage>
        <taxon>Eukaryota</taxon>
        <taxon>Viridiplantae</taxon>
        <taxon>Streptophyta</taxon>
        <taxon>Embryophyta</taxon>
        <taxon>Tracheophyta</taxon>
        <taxon>Spermatophyta</taxon>
        <taxon>Magnoliopsida</taxon>
        <taxon>Magnoliidae</taxon>
        <taxon>Laurales</taxon>
        <taxon>Lauraceae</taxon>
        <taxon>Persea</taxon>
    </lineage>
</organism>
<sequence>MASDQHEELLFSDDRRFATHGKIIMIILVLLFALFLFFLIFRLYLRHSRKSPQEDSVHTPRLGHPNLGLKQQGDLPSSLFPLPP</sequence>
<gene>
    <name evidence="1" type="ORF">MRB53_003958</name>
</gene>
<reference evidence="1 2" key="1">
    <citation type="journal article" date="2022" name="Hortic Res">
        <title>A haplotype resolved chromosomal level avocado genome allows analysis of novel avocado genes.</title>
        <authorList>
            <person name="Nath O."/>
            <person name="Fletcher S.J."/>
            <person name="Hayward A."/>
            <person name="Shaw L.M."/>
            <person name="Masouleh A.K."/>
            <person name="Furtado A."/>
            <person name="Henry R.J."/>
            <person name="Mitter N."/>
        </authorList>
    </citation>
    <scope>NUCLEOTIDE SEQUENCE [LARGE SCALE GENOMIC DNA]</scope>
    <source>
        <strain evidence="2">cv. Hass</strain>
    </source>
</reference>
<protein>
    <submittedName>
        <fullName evidence="1">Uncharacterized protein</fullName>
    </submittedName>
</protein>
<evidence type="ECO:0000313" key="2">
    <source>
        <dbReference type="Proteomes" id="UP001234297"/>
    </source>
</evidence>
<accession>A0ACC2MYV7</accession>